<gene>
    <name evidence="1" type="ORF">DY245_06475</name>
</gene>
<dbReference type="RefSeq" id="WP_128504439.1">
    <property type="nucleotide sequence ID" value="NZ_QUAC01000042.1"/>
</dbReference>
<dbReference type="AlphaFoldDB" id="A0A371Q9G9"/>
<sequence length="94" mass="10676">MPTPSEHTRLSLEARLGVHARATWPQLEQLHVRHCGAFAYVEAELADRERVKLMRLRYTGAVGTWPDTSHSTASDDNPRRTYGADHLVLQRCLP</sequence>
<dbReference type="EMBL" id="QUAC01000042">
    <property type="protein sequence ID" value="REK91093.1"/>
    <property type="molecule type" value="Genomic_DNA"/>
</dbReference>
<evidence type="ECO:0000313" key="2">
    <source>
        <dbReference type="Proteomes" id="UP000262477"/>
    </source>
</evidence>
<dbReference type="OrthoDB" id="5419957at2"/>
<dbReference type="Proteomes" id="UP000262477">
    <property type="component" value="Unassembled WGS sequence"/>
</dbReference>
<evidence type="ECO:0000313" key="1">
    <source>
        <dbReference type="EMBL" id="REK91093.1"/>
    </source>
</evidence>
<keyword evidence="2" id="KW-1185">Reference proteome</keyword>
<reference evidence="1 2" key="1">
    <citation type="submission" date="2018-08" db="EMBL/GenBank/DDBJ databases">
        <title>Streptomyces NEAU-D10 sp. nov., a novel Actinomycete isolated from soil.</title>
        <authorList>
            <person name="Jin L."/>
        </authorList>
    </citation>
    <scope>NUCLEOTIDE SEQUENCE [LARGE SCALE GENOMIC DNA]</scope>
    <source>
        <strain evidence="1 2">NEAU-D10</strain>
    </source>
</reference>
<accession>A0A371Q9G9</accession>
<proteinExistence type="predicted"/>
<protein>
    <submittedName>
        <fullName evidence="1">Uncharacterized protein</fullName>
    </submittedName>
</protein>
<name>A0A371Q9G9_STRIH</name>
<organism evidence="1 2">
    <name type="scientific">Streptomyces inhibens</name>
    <dbReference type="NCBI Taxonomy" id="2293571"/>
    <lineage>
        <taxon>Bacteria</taxon>
        <taxon>Bacillati</taxon>
        <taxon>Actinomycetota</taxon>
        <taxon>Actinomycetes</taxon>
        <taxon>Kitasatosporales</taxon>
        <taxon>Streptomycetaceae</taxon>
        <taxon>Streptomyces</taxon>
    </lineage>
</organism>
<comment type="caution">
    <text evidence="1">The sequence shown here is derived from an EMBL/GenBank/DDBJ whole genome shotgun (WGS) entry which is preliminary data.</text>
</comment>